<protein>
    <submittedName>
        <fullName evidence="1">Uncharacterized protein</fullName>
    </submittedName>
</protein>
<dbReference type="Proteomes" id="UP000003340">
    <property type="component" value="Unassembled WGS sequence"/>
</dbReference>
<proteinExistence type="predicted"/>
<dbReference type="EMBL" id="ACEC01000042">
    <property type="protein sequence ID" value="EEG31174.1"/>
    <property type="molecule type" value="Genomic_DNA"/>
</dbReference>
<name>C0EBI8_9FIRM</name>
<comment type="caution">
    <text evidence="1">The sequence shown here is derived from an EMBL/GenBank/DDBJ whole genome shotgun (WGS) entry which is preliminary data.</text>
</comment>
<gene>
    <name evidence="1" type="ORF">CLOSTMETH_01206</name>
</gene>
<evidence type="ECO:0000313" key="2">
    <source>
        <dbReference type="Proteomes" id="UP000003340"/>
    </source>
</evidence>
<accession>C0EBI8</accession>
<dbReference type="HOGENOM" id="CLU_2615802_0_0_9"/>
<sequence length="78" mass="8813">MQKFPFLWHLRFLSILSGSTKDEESGCIRAGFLIGSCLHFDMSAENIEAEYPTHPVKNVDVGRPAKYFCGFLLQCTGR</sequence>
<dbReference type="AlphaFoldDB" id="C0EBI8"/>
<evidence type="ECO:0000313" key="1">
    <source>
        <dbReference type="EMBL" id="EEG31174.1"/>
    </source>
</evidence>
<organism evidence="1 2">
    <name type="scientific">[Clostridium] methylpentosum DSM 5476</name>
    <dbReference type="NCBI Taxonomy" id="537013"/>
    <lineage>
        <taxon>Bacteria</taxon>
        <taxon>Bacillati</taxon>
        <taxon>Bacillota</taxon>
        <taxon>Clostridia</taxon>
        <taxon>Eubacteriales</taxon>
        <taxon>Oscillospiraceae</taxon>
        <taxon>Oscillospiraceae incertae sedis</taxon>
    </lineage>
</organism>
<reference evidence="1 2" key="2">
    <citation type="submission" date="2009-02" db="EMBL/GenBank/DDBJ databases">
        <title>Draft genome sequence of Clostridium methylpentosum (DSM 5476).</title>
        <authorList>
            <person name="Sudarsanam P."/>
            <person name="Ley R."/>
            <person name="Guruge J."/>
            <person name="Turnbaugh P.J."/>
            <person name="Mahowald M."/>
            <person name="Liep D."/>
            <person name="Gordon J."/>
        </authorList>
    </citation>
    <scope>NUCLEOTIDE SEQUENCE [LARGE SCALE GENOMIC DNA]</scope>
    <source>
        <strain evidence="1 2">DSM 5476</strain>
    </source>
</reference>
<reference evidence="1 2" key="1">
    <citation type="submission" date="2009-01" db="EMBL/GenBank/DDBJ databases">
        <authorList>
            <person name="Fulton L."/>
            <person name="Clifton S."/>
            <person name="Fulton B."/>
            <person name="Xu J."/>
            <person name="Minx P."/>
            <person name="Pepin K.H."/>
            <person name="Johnson M."/>
            <person name="Bhonagiri V."/>
            <person name="Nash W.E."/>
            <person name="Mardis E.R."/>
            <person name="Wilson R.K."/>
        </authorList>
    </citation>
    <scope>NUCLEOTIDE SEQUENCE [LARGE SCALE GENOMIC DNA]</scope>
    <source>
        <strain evidence="1 2">DSM 5476</strain>
    </source>
</reference>
<keyword evidence="2" id="KW-1185">Reference proteome</keyword>